<evidence type="ECO:0000313" key="1">
    <source>
        <dbReference type="EMBL" id="QOY61254.1"/>
    </source>
</evidence>
<dbReference type="AlphaFoldDB" id="A0A7S7M9K4"/>
<keyword evidence="2" id="KW-1185">Reference proteome</keyword>
<reference evidence="1 2" key="1">
    <citation type="submission" date="2020-10" db="EMBL/GenBank/DDBJ databases">
        <title>Olsenella immobilis sp.nov., isolated from the mud in a fermentation cellar used for the production of Chinese strong-flavoured liquor.</title>
        <authorList>
            <person name="Lu L."/>
        </authorList>
    </citation>
    <scope>NUCLEOTIDE SEQUENCE [LARGE SCALE GENOMIC DNA]</scope>
    <source>
        <strain evidence="1 2">LZLJ-2</strain>
    </source>
</reference>
<dbReference type="EMBL" id="CP063767">
    <property type="protein sequence ID" value="QOY61254.1"/>
    <property type="molecule type" value="Genomic_DNA"/>
</dbReference>
<dbReference type="InterPro" id="IPR024499">
    <property type="entry name" value="Mbeg1-like"/>
</dbReference>
<organism evidence="1 2">
    <name type="scientific">Thermophilibacter immobilis</name>
    <dbReference type="NCBI Taxonomy" id="2779519"/>
    <lineage>
        <taxon>Bacteria</taxon>
        <taxon>Bacillati</taxon>
        <taxon>Actinomycetota</taxon>
        <taxon>Coriobacteriia</taxon>
        <taxon>Coriobacteriales</taxon>
        <taxon>Atopobiaceae</taxon>
        <taxon>Thermophilibacter</taxon>
    </lineage>
</organism>
<dbReference type="KEGG" id="tio:INP52_03390"/>
<sequence>MTKRDKRTEKDRGNLLDHLTHGFGDFAGADYESADNLFGYLAHEFEGFAERPLTDVDSLVLSCLSYYRLPDEARAARTHEGMPLHELFRADWFDQMTRGFWDPAGLVRLLACAVASPRFRDLRVSDYVEDFDGESEKQFAAVTLRLPSGDAYVSFRGTDNTIVGWKEDFNMVFRTGVPSQCAALAYLEEVGPTVEGELFLGGHSKGGNLAVYALSRCSDELAAHVARVFSHDGPGFMDEAFAGTTWEDRARLVSKTVPRSSLIGMLFEHEGGYTVVGSSMTGIMQHDPFSWIVEKGAFVCEEGLGRGAVFIDRGLNEWVSNMPTDQREEVVNLLFSVLYASGKDTFADLSENWQTTVPAMLEKLGSLEPEQRSRITGALSLLVRALLPDVDLSQMLSRFSPVAALAGKGDNGGEGA</sequence>
<accession>A0A7S7M9K4</accession>
<gene>
    <name evidence="1" type="ORF">INP52_03390</name>
</gene>
<dbReference type="Proteomes" id="UP000593735">
    <property type="component" value="Chromosome"/>
</dbReference>
<dbReference type="SUPFAM" id="SSF53474">
    <property type="entry name" value="alpha/beta-Hydrolases"/>
    <property type="match status" value="1"/>
</dbReference>
<dbReference type="RefSeq" id="WP_194372403.1">
    <property type="nucleotide sequence ID" value="NZ_CP063767.1"/>
</dbReference>
<proteinExistence type="predicted"/>
<dbReference type="Gene3D" id="3.40.50.1820">
    <property type="entry name" value="alpha/beta hydrolase"/>
    <property type="match status" value="1"/>
</dbReference>
<dbReference type="Pfam" id="PF11187">
    <property type="entry name" value="Mbeg1-like"/>
    <property type="match status" value="1"/>
</dbReference>
<protein>
    <submittedName>
        <fullName evidence="1">DUF2974 domain-containing protein</fullName>
    </submittedName>
</protein>
<name>A0A7S7M9K4_9ACTN</name>
<evidence type="ECO:0000313" key="2">
    <source>
        <dbReference type="Proteomes" id="UP000593735"/>
    </source>
</evidence>
<dbReference type="InterPro" id="IPR029058">
    <property type="entry name" value="AB_hydrolase_fold"/>
</dbReference>